<gene>
    <name evidence="2" type="ORF">UFOPK3954_02324</name>
</gene>
<proteinExistence type="predicted"/>
<dbReference type="AlphaFoldDB" id="A0A6J7Q146"/>
<organism evidence="2">
    <name type="scientific">freshwater metagenome</name>
    <dbReference type="NCBI Taxonomy" id="449393"/>
    <lineage>
        <taxon>unclassified sequences</taxon>
        <taxon>metagenomes</taxon>
        <taxon>ecological metagenomes</taxon>
    </lineage>
</organism>
<protein>
    <submittedName>
        <fullName evidence="2">Unannotated protein</fullName>
    </submittedName>
</protein>
<accession>A0A6J7Q146</accession>
<evidence type="ECO:0000256" key="1">
    <source>
        <dbReference type="SAM" id="MobiDB-lite"/>
    </source>
</evidence>
<sequence>MPSFTCSGEGSTLVRVQRTLVPPQSTMADTNGTFTPGAAKVTMLNARSSPSVTMSTFLNKVPKQEAQALRRSKKRAPQPVHSLATRCGLSPSTR</sequence>
<dbReference type="EMBL" id="CAFBON010000342">
    <property type="protein sequence ID" value="CAB5011278.1"/>
    <property type="molecule type" value="Genomic_DNA"/>
</dbReference>
<name>A0A6J7Q146_9ZZZZ</name>
<evidence type="ECO:0000313" key="2">
    <source>
        <dbReference type="EMBL" id="CAB5011278.1"/>
    </source>
</evidence>
<feature type="region of interest" description="Disordered" evidence="1">
    <location>
        <begin position="70"/>
        <end position="94"/>
    </location>
</feature>
<reference evidence="2" key="1">
    <citation type="submission" date="2020-05" db="EMBL/GenBank/DDBJ databases">
        <authorList>
            <person name="Chiriac C."/>
            <person name="Salcher M."/>
            <person name="Ghai R."/>
            <person name="Kavagutti S V."/>
        </authorList>
    </citation>
    <scope>NUCLEOTIDE SEQUENCE</scope>
</reference>